<sequence>MNSASKAPSITICGELRIASATPRTEAEVCPELRIWDTDGETPQRERDREQPVRNLMADEVSELGWRAGRSAVGWVITILITTIKIVVAVIAVLVLAYYLGR</sequence>
<keyword evidence="2" id="KW-1133">Transmembrane helix</keyword>
<dbReference type="Proteomes" id="UP000572007">
    <property type="component" value="Unassembled WGS sequence"/>
</dbReference>
<evidence type="ECO:0000313" key="4">
    <source>
        <dbReference type="Proteomes" id="UP000572007"/>
    </source>
</evidence>
<evidence type="ECO:0000313" key="3">
    <source>
        <dbReference type="EMBL" id="NKX86893.1"/>
    </source>
</evidence>
<evidence type="ECO:0000256" key="1">
    <source>
        <dbReference type="SAM" id="MobiDB-lite"/>
    </source>
</evidence>
<keyword evidence="4" id="KW-1185">Reference proteome</keyword>
<reference evidence="3 4" key="1">
    <citation type="submission" date="2020-04" db="EMBL/GenBank/DDBJ databases">
        <title>MicrobeNet Type strains.</title>
        <authorList>
            <person name="Nicholson A.C."/>
        </authorList>
    </citation>
    <scope>NUCLEOTIDE SEQUENCE [LARGE SCALE GENOMIC DNA]</scope>
    <source>
        <strain evidence="3 4">DSM 44960</strain>
    </source>
</reference>
<protein>
    <submittedName>
        <fullName evidence="3">Uncharacterized protein</fullName>
    </submittedName>
</protein>
<comment type="caution">
    <text evidence="3">The sequence shown here is derived from an EMBL/GenBank/DDBJ whole genome shotgun (WGS) entry which is preliminary data.</text>
</comment>
<feature type="region of interest" description="Disordered" evidence="1">
    <location>
        <begin position="32"/>
        <end position="53"/>
    </location>
</feature>
<organism evidence="3 4">
    <name type="scientific">Nocardia coubleae</name>
    <dbReference type="NCBI Taxonomy" id="356147"/>
    <lineage>
        <taxon>Bacteria</taxon>
        <taxon>Bacillati</taxon>
        <taxon>Actinomycetota</taxon>
        <taxon>Actinomycetes</taxon>
        <taxon>Mycobacteriales</taxon>
        <taxon>Nocardiaceae</taxon>
        <taxon>Nocardia</taxon>
    </lineage>
</organism>
<keyword evidence="2" id="KW-0472">Membrane</keyword>
<feature type="compositionally biased region" description="Basic and acidic residues" evidence="1">
    <location>
        <begin position="34"/>
        <end position="52"/>
    </location>
</feature>
<dbReference type="AlphaFoldDB" id="A0A846W1X8"/>
<evidence type="ECO:0000256" key="2">
    <source>
        <dbReference type="SAM" id="Phobius"/>
    </source>
</evidence>
<feature type="transmembrane region" description="Helical" evidence="2">
    <location>
        <begin position="72"/>
        <end position="100"/>
    </location>
</feature>
<dbReference type="RefSeq" id="WP_157104907.1">
    <property type="nucleotide sequence ID" value="NZ_JAAXOM010000001.1"/>
</dbReference>
<keyword evidence="2" id="KW-0812">Transmembrane</keyword>
<name>A0A846W1X8_9NOCA</name>
<proteinExistence type="predicted"/>
<gene>
    <name evidence="3" type="ORF">HGA10_06150</name>
</gene>
<dbReference type="EMBL" id="JAAXOM010000001">
    <property type="protein sequence ID" value="NKX86893.1"/>
    <property type="molecule type" value="Genomic_DNA"/>
</dbReference>
<accession>A0A846W1X8</accession>